<gene>
    <name evidence="2" type="ORF">HMPREF1476_01034</name>
</gene>
<dbReference type="HOGENOM" id="CLU_3206143_0_0_4"/>
<feature type="transmembrane region" description="Helical" evidence="1">
    <location>
        <begin position="23"/>
        <end position="41"/>
    </location>
</feature>
<dbReference type="Proteomes" id="UP000014400">
    <property type="component" value="Unassembled WGS sequence"/>
</dbReference>
<evidence type="ECO:0000313" key="2">
    <source>
        <dbReference type="EMBL" id="EPD99578.1"/>
    </source>
</evidence>
<reference evidence="2 3" key="1">
    <citation type="submission" date="2013-04" db="EMBL/GenBank/DDBJ databases">
        <title>The Genome Sequence of Sutterella wadsworthensis HGA0223.</title>
        <authorList>
            <consortium name="The Broad Institute Genomics Platform"/>
            <person name="Earl A."/>
            <person name="Ward D."/>
            <person name="Feldgarden M."/>
            <person name="Gevers D."/>
            <person name="Schmidt T.M."/>
            <person name="Dover J."/>
            <person name="Dai D."/>
            <person name="Walker B."/>
            <person name="Young S."/>
            <person name="Zeng Q."/>
            <person name="Gargeya S."/>
            <person name="Fitzgerald M."/>
            <person name="Haas B."/>
            <person name="Abouelleil A."/>
            <person name="Allen A.W."/>
            <person name="Alvarado L."/>
            <person name="Arachchi H.M."/>
            <person name="Berlin A.M."/>
            <person name="Chapman S.B."/>
            <person name="Gainer-Dewar J."/>
            <person name="Goldberg J."/>
            <person name="Griggs A."/>
            <person name="Gujja S."/>
            <person name="Hansen M."/>
            <person name="Howarth C."/>
            <person name="Imamovic A."/>
            <person name="Ireland A."/>
            <person name="Larimer J."/>
            <person name="McCowan C."/>
            <person name="Murphy C."/>
            <person name="Pearson M."/>
            <person name="Poon T.W."/>
            <person name="Priest M."/>
            <person name="Roberts A."/>
            <person name="Saif S."/>
            <person name="Shea T."/>
            <person name="Sisk P."/>
            <person name="Sykes S."/>
            <person name="Wortman J."/>
            <person name="Nusbaum C."/>
            <person name="Birren B."/>
        </authorList>
    </citation>
    <scope>NUCLEOTIDE SEQUENCE [LARGE SCALE GENOMIC DNA]</scope>
    <source>
        <strain evidence="2 3">HGA0223</strain>
    </source>
</reference>
<evidence type="ECO:0000313" key="3">
    <source>
        <dbReference type="Proteomes" id="UP000014400"/>
    </source>
</evidence>
<proteinExistence type="predicted"/>
<protein>
    <submittedName>
        <fullName evidence="2">Uncharacterized protein</fullName>
    </submittedName>
</protein>
<sequence>MTHQTLASCQIIPQQVSISIDGGVHLDGLSLVIVIVLWIMIRKKP</sequence>
<name>S3BE32_9BURK</name>
<keyword evidence="3" id="KW-1185">Reference proteome</keyword>
<keyword evidence="1" id="KW-0472">Membrane</keyword>
<organism evidence="2 3">
    <name type="scientific">Sutterella wadsworthensis HGA0223</name>
    <dbReference type="NCBI Taxonomy" id="1203554"/>
    <lineage>
        <taxon>Bacteria</taxon>
        <taxon>Pseudomonadati</taxon>
        <taxon>Pseudomonadota</taxon>
        <taxon>Betaproteobacteria</taxon>
        <taxon>Burkholderiales</taxon>
        <taxon>Sutterellaceae</taxon>
        <taxon>Sutterella</taxon>
    </lineage>
</organism>
<keyword evidence="1" id="KW-0812">Transmembrane</keyword>
<comment type="caution">
    <text evidence="2">The sequence shown here is derived from an EMBL/GenBank/DDBJ whole genome shotgun (WGS) entry which is preliminary data.</text>
</comment>
<evidence type="ECO:0000256" key="1">
    <source>
        <dbReference type="SAM" id="Phobius"/>
    </source>
</evidence>
<dbReference type="AlphaFoldDB" id="S3BE32"/>
<accession>S3BE32</accession>
<dbReference type="EMBL" id="ATCF01000015">
    <property type="protein sequence ID" value="EPD99578.1"/>
    <property type="molecule type" value="Genomic_DNA"/>
</dbReference>
<keyword evidence="1" id="KW-1133">Transmembrane helix</keyword>